<accession>A0ABQ3C9Z6</accession>
<evidence type="ECO:0000313" key="2">
    <source>
        <dbReference type="Proteomes" id="UP000624183"/>
    </source>
</evidence>
<gene>
    <name evidence="1" type="ORF">GCM10010328_61990</name>
</gene>
<dbReference type="EMBL" id="BMUW01000019">
    <property type="protein sequence ID" value="GGZ78755.1"/>
    <property type="molecule type" value="Genomic_DNA"/>
</dbReference>
<organism evidence="1 2">
    <name type="scientific">Streptomyces rubiginosohelvolus</name>
    <dbReference type="NCBI Taxonomy" id="67362"/>
    <lineage>
        <taxon>Bacteria</taxon>
        <taxon>Bacillati</taxon>
        <taxon>Actinomycetota</taxon>
        <taxon>Actinomycetes</taxon>
        <taxon>Kitasatosporales</taxon>
        <taxon>Streptomycetaceae</taxon>
        <taxon>Streptomyces</taxon>
    </lineage>
</organism>
<keyword evidence="2" id="KW-1185">Reference proteome</keyword>
<name>A0ABQ3C9Z6_9ACTN</name>
<evidence type="ECO:0000313" key="1">
    <source>
        <dbReference type="EMBL" id="GGZ78755.1"/>
    </source>
</evidence>
<evidence type="ECO:0008006" key="3">
    <source>
        <dbReference type="Google" id="ProtNLM"/>
    </source>
</evidence>
<proteinExistence type="predicted"/>
<reference evidence="2" key="1">
    <citation type="journal article" date="2019" name="Int. J. Syst. Evol. Microbiol.">
        <title>The Global Catalogue of Microorganisms (GCM) 10K type strain sequencing project: providing services to taxonomists for standard genome sequencing and annotation.</title>
        <authorList>
            <consortium name="The Broad Institute Genomics Platform"/>
            <consortium name="The Broad Institute Genome Sequencing Center for Infectious Disease"/>
            <person name="Wu L."/>
            <person name="Ma J."/>
        </authorList>
    </citation>
    <scope>NUCLEOTIDE SEQUENCE [LARGE SCALE GENOMIC DNA]</scope>
    <source>
        <strain evidence="2">JCM 4602</strain>
    </source>
</reference>
<dbReference type="Proteomes" id="UP000624183">
    <property type="component" value="Unassembled WGS sequence"/>
</dbReference>
<comment type="caution">
    <text evidence="1">The sequence shown here is derived from an EMBL/GenBank/DDBJ whole genome shotgun (WGS) entry which is preliminary data.</text>
</comment>
<protein>
    <recommendedName>
        <fullName evidence="3">Integral membrane protein</fullName>
    </recommendedName>
</protein>
<sequence length="74" mass="7708">MSETPEGRAPMLVRAGMYSCALSAGVVLVLSGKATPYEATAYVSPFLVFLPKGDMTPSIGKGRTASASRKAARE</sequence>